<evidence type="ECO:0000256" key="1">
    <source>
        <dbReference type="ARBA" id="ARBA00038240"/>
    </source>
</evidence>
<protein>
    <submittedName>
        <fullName evidence="3">Homoserine kinase</fullName>
    </submittedName>
</protein>
<dbReference type="GO" id="GO:0016301">
    <property type="term" value="F:kinase activity"/>
    <property type="evidence" value="ECO:0007669"/>
    <property type="project" value="UniProtKB-KW"/>
</dbReference>
<feature type="domain" description="Aminoglycoside phosphotransferase" evidence="2">
    <location>
        <begin position="27"/>
        <end position="251"/>
    </location>
</feature>
<dbReference type="InterPro" id="IPR011009">
    <property type="entry name" value="Kinase-like_dom_sf"/>
</dbReference>
<name>A0ABP8U8J0_9ACTN</name>
<accession>A0ABP8U8J0</accession>
<dbReference type="Gene3D" id="3.30.200.20">
    <property type="entry name" value="Phosphorylase Kinase, domain 1"/>
    <property type="match status" value="1"/>
</dbReference>
<dbReference type="Proteomes" id="UP001501442">
    <property type="component" value="Unassembled WGS sequence"/>
</dbReference>
<comment type="similarity">
    <text evidence="1">Belongs to the pseudomonas-type ThrB family.</text>
</comment>
<sequence>MATYTSIDDLDLGQIAARYGWENLHLAALHGGAANSSFRATAKQGDFVLTILDNHDLAGAEALAARTEALFRLGVPTTEVIPDVDGRTISVISGRPVMVKRWIEGQVVDPLPSRLLSTAGELLAHLHDLPQDVPDLPAKTRRLSPEHLQLIDEFPNRRFADWLSERLDAVQREEVALPPAPDVVSHGDLFADNLIVRPDDELAVIDWETVSLDSALLDLGMSLLGLAKVDGRLDHDRAHQIVTGYTKVRPLSDEEVAALPAEVEHAALIIAFHRYHRHNIRFPDKRKCHLHEEMYGFVDSLAGF</sequence>
<dbReference type="PANTHER" id="PTHR21064">
    <property type="entry name" value="AMINOGLYCOSIDE PHOSPHOTRANSFERASE DOMAIN-CONTAINING PROTEIN-RELATED"/>
    <property type="match status" value="1"/>
</dbReference>
<reference evidence="4" key="1">
    <citation type="journal article" date="2019" name="Int. J. Syst. Evol. Microbiol.">
        <title>The Global Catalogue of Microorganisms (GCM) 10K type strain sequencing project: providing services to taxonomists for standard genome sequencing and annotation.</title>
        <authorList>
            <consortium name="The Broad Institute Genomics Platform"/>
            <consortium name="The Broad Institute Genome Sequencing Center for Infectious Disease"/>
            <person name="Wu L."/>
            <person name="Ma J."/>
        </authorList>
    </citation>
    <scope>NUCLEOTIDE SEQUENCE [LARGE SCALE GENOMIC DNA]</scope>
    <source>
        <strain evidence="4">JCM 17939</strain>
    </source>
</reference>
<evidence type="ECO:0000259" key="2">
    <source>
        <dbReference type="Pfam" id="PF01636"/>
    </source>
</evidence>
<dbReference type="SUPFAM" id="SSF56112">
    <property type="entry name" value="Protein kinase-like (PK-like)"/>
    <property type="match status" value="1"/>
</dbReference>
<dbReference type="Gene3D" id="3.90.1200.10">
    <property type="match status" value="1"/>
</dbReference>
<keyword evidence="4" id="KW-1185">Reference proteome</keyword>
<gene>
    <name evidence="3" type="ORF">GCM10023196_021470</name>
</gene>
<comment type="caution">
    <text evidence="3">The sequence shown here is derived from an EMBL/GenBank/DDBJ whole genome shotgun (WGS) entry which is preliminary data.</text>
</comment>
<keyword evidence="3" id="KW-0418">Kinase</keyword>
<dbReference type="PANTHER" id="PTHR21064:SF6">
    <property type="entry name" value="AMINOGLYCOSIDE PHOSPHOTRANSFERASE DOMAIN-CONTAINING PROTEIN"/>
    <property type="match status" value="1"/>
</dbReference>
<dbReference type="EMBL" id="BAABHK010000002">
    <property type="protein sequence ID" value="GAA4623806.1"/>
    <property type="molecule type" value="Genomic_DNA"/>
</dbReference>
<evidence type="ECO:0000313" key="3">
    <source>
        <dbReference type="EMBL" id="GAA4623806.1"/>
    </source>
</evidence>
<dbReference type="InterPro" id="IPR050249">
    <property type="entry name" value="Pseudomonas-type_ThrB"/>
</dbReference>
<keyword evidence="3" id="KW-0808">Transferase</keyword>
<dbReference type="Pfam" id="PF01636">
    <property type="entry name" value="APH"/>
    <property type="match status" value="1"/>
</dbReference>
<organism evidence="3 4">
    <name type="scientific">Actinoallomurus vinaceus</name>
    <dbReference type="NCBI Taxonomy" id="1080074"/>
    <lineage>
        <taxon>Bacteria</taxon>
        <taxon>Bacillati</taxon>
        <taxon>Actinomycetota</taxon>
        <taxon>Actinomycetes</taxon>
        <taxon>Streptosporangiales</taxon>
        <taxon>Thermomonosporaceae</taxon>
        <taxon>Actinoallomurus</taxon>
    </lineage>
</organism>
<evidence type="ECO:0000313" key="4">
    <source>
        <dbReference type="Proteomes" id="UP001501442"/>
    </source>
</evidence>
<dbReference type="RefSeq" id="WP_345430521.1">
    <property type="nucleotide sequence ID" value="NZ_BAABHK010000002.1"/>
</dbReference>
<proteinExistence type="inferred from homology"/>
<dbReference type="InterPro" id="IPR002575">
    <property type="entry name" value="Aminoglycoside_PTrfase"/>
</dbReference>